<dbReference type="AlphaFoldDB" id="A0A6P1MDK6"/>
<dbReference type="Proteomes" id="UP000464954">
    <property type="component" value="Chromosome"/>
</dbReference>
<dbReference type="KEGG" id="taer:GT409_06875"/>
<dbReference type="EMBL" id="CP047593">
    <property type="protein sequence ID" value="QHI69185.1"/>
    <property type="molecule type" value="Genomic_DNA"/>
</dbReference>
<name>A0A6P1MDK6_9BACT</name>
<sequence length="321" mass="36330">MRLAVPAVFLLFPAGCLAVLFQFGRPDIDYWLQPLDVGPVASNFVYEDNAPYSDAVVTAWDLISEPKDAITGPWGNKTGLFVPEPYGNYGLGRSPVQPTTYVQIAGREVGMCLDVQASEIPDQTYNPNMKFYYKWNMDFYLGDGGEKTWLYPYHSASAHPNPQFRCTFEAAVKTSQGSGVRHANTAFQWLEEISGTHIFVQHYVYDSRDEIQAVSSGYDPKIGKLWIAQKLGDPDAYCLTLPGSAVFTNGVWSDYRMFGLDQPWSRFETMIDFLNARYGISMSKDRDRWRLVAASFNLEMQQGYEGCIAGKCRDMTLWTRH</sequence>
<gene>
    <name evidence="1" type="ORF">GT409_06875</name>
</gene>
<evidence type="ECO:0000313" key="1">
    <source>
        <dbReference type="EMBL" id="QHI69185.1"/>
    </source>
</evidence>
<protein>
    <submittedName>
        <fullName evidence="1">Uncharacterized protein</fullName>
    </submittedName>
</protein>
<keyword evidence="2" id="KW-1185">Reference proteome</keyword>
<evidence type="ECO:0000313" key="2">
    <source>
        <dbReference type="Proteomes" id="UP000464954"/>
    </source>
</evidence>
<reference evidence="1 2" key="1">
    <citation type="submission" date="2020-01" db="EMBL/GenBank/DDBJ databases">
        <title>Ponticoccus aerotolerans gen. nov., sp. nov., an anaerobic bacterium and proposal of Ponticoccusceae fam. nov., Ponticoccusles ord. nov. and Ponticoccuse classis nov. in the phylum Kiritimatiellaeota.</title>
        <authorList>
            <person name="Zhou L.Y."/>
            <person name="Du Z.J."/>
        </authorList>
    </citation>
    <scope>NUCLEOTIDE SEQUENCE [LARGE SCALE GENOMIC DNA]</scope>
    <source>
        <strain evidence="1 2">S-5007</strain>
    </source>
</reference>
<dbReference type="RefSeq" id="WP_160628238.1">
    <property type="nucleotide sequence ID" value="NZ_CP047593.1"/>
</dbReference>
<accession>A0A6P1MDK6</accession>
<organism evidence="1 2">
    <name type="scientific">Tichowtungia aerotolerans</name>
    <dbReference type="NCBI Taxonomy" id="2697043"/>
    <lineage>
        <taxon>Bacteria</taxon>
        <taxon>Pseudomonadati</taxon>
        <taxon>Kiritimatiellota</taxon>
        <taxon>Tichowtungiia</taxon>
        <taxon>Tichowtungiales</taxon>
        <taxon>Tichowtungiaceae</taxon>
        <taxon>Tichowtungia</taxon>
    </lineage>
</organism>
<proteinExistence type="predicted"/>